<protein>
    <recommendedName>
        <fullName evidence="6">Metallo-beta-lactamase domain-containing protein</fullName>
    </recommendedName>
</protein>
<keyword evidence="8" id="KW-1185">Reference proteome</keyword>
<accession>A0ABP7DC54</accession>
<dbReference type="Pfam" id="PF00753">
    <property type="entry name" value="Lactamase_B"/>
    <property type="match status" value="1"/>
</dbReference>
<keyword evidence="4" id="KW-0378">Hydrolase</keyword>
<evidence type="ECO:0000259" key="6">
    <source>
        <dbReference type="SMART" id="SM00849"/>
    </source>
</evidence>
<evidence type="ECO:0000256" key="3">
    <source>
        <dbReference type="ARBA" id="ARBA00022723"/>
    </source>
</evidence>
<proteinExistence type="inferred from homology"/>
<comment type="caution">
    <text evidence="7">The sequence shown here is derived from an EMBL/GenBank/DDBJ whole genome shotgun (WGS) entry which is preliminary data.</text>
</comment>
<name>A0ABP7DC54_9MICC</name>
<keyword evidence="3" id="KW-0479">Metal-binding</keyword>
<gene>
    <name evidence="7" type="ORF">GCM10023081_42550</name>
</gene>
<evidence type="ECO:0000256" key="5">
    <source>
        <dbReference type="ARBA" id="ARBA00022833"/>
    </source>
</evidence>
<evidence type="ECO:0000256" key="2">
    <source>
        <dbReference type="ARBA" id="ARBA00007749"/>
    </source>
</evidence>
<sequence length="258" mass="28855">MGTANRLRAFDAPLMTVDASALVVGASGTLTIPFPAFLIEHDRGVVLFDTGFAPEAMEDPQAYFGERAQLLDVRTHPGQRIDRQLEELGFSTRDVTHVVLSHGHSDHAGGLYLFPQARFFVGPDEFEWSRNPSPGSARYFRWEEDLEPVQHFDWTVVERSETDLFGDGAITLLHLPGHTPGQLAMLVRLPSQSILLTGDAVHLREALATRQPDPHDWDLDEAVRSVDRIVELGEQGHRIWVAHDPEDWAEFGALVVHE</sequence>
<dbReference type="EMBL" id="BAABEO010000034">
    <property type="protein sequence ID" value="GAA3701608.1"/>
    <property type="molecule type" value="Genomic_DNA"/>
</dbReference>
<organism evidence="7 8">
    <name type="scientific">Arthrobacter ginkgonis</name>
    <dbReference type="NCBI Taxonomy" id="1630594"/>
    <lineage>
        <taxon>Bacteria</taxon>
        <taxon>Bacillati</taxon>
        <taxon>Actinomycetota</taxon>
        <taxon>Actinomycetes</taxon>
        <taxon>Micrococcales</taxon>
        <taxon>Micrococcaceae</taxon>
        <taxon>Arthrobacter</taxon>
    </lineage>
</organism>
<evidence type="ECO:0000256" key="4">
    <source>
        <dbReference type="ARBA" id="ARBA00022801"/>
    </source>
</evidence>
<dbReference type="SMART" id="SM00849">
    <property type="entry name" value="Lactamase_B"/>
    <property type="match status" value="1"/>
</dbReference>
<dbReference type="RefSeq" id="WP_345154078.1">
    <property type="nucleotide sequence ID" value="NZ_BAABEO010000034.1"/>
</dbReference>
<evidence type="ECO:0000313" key="7">
    <source>
        <dbReference type="EMBL" id="GAA3701608.1"/>
    </source>
</evidence>
<reference evidence="8" key="1">
    <citation type="journal article" date="2019" name="Int. J. Syst. Evol. Microbiol.">
        <title>The Global Catalogue of Microorganisms (GCM) 10K type strain sequencing project: providing services to taxonomists for standard genome sequencing and annotation.</title>
        <authorList>
            <consortium name="The Broad Institute Genomics Platform"/>
            <consortium name="The Broad Institute Genome Sequencing Center for Infectious Disease"/>
            <person name="Wu L."/>
            <person name="Ma J."/>
        </authorList>
    </citation>
    <scope>NUCLEOTIDE SEQUENCE [LARGE SCALE GENOMIC DNA]</scope>
    <source>
        <strain evidence="8">JCM 30742</strain>
    </source>
</reference>
<evidence type="ECO:0000313" key="8">
    <source>
        <dbReference type="Proteomes" id="UP001500752"/>
    </source>
</evidence>
<dbReference type="PANTHER" id="PTHR42978">
    <property type="entry name" value="QUORUM-QUENCHING LACTONASE YTNP-RELATED-RELATED"/>
    <property type="match status" value="1"/>
</dbReference>
<dbReference type="InterPro" id="IPR001279">
    <property type="entry name" value="Metallo-B-lactamas"/>
</dbReference>
<comment type="similarity">
    <text evidence="2">Belongs to the metallo-beta-lactamase superfamily.</text>
</comment>
<dbReference type="Gene3D" id="3.60.15.10">
    <property type="entry name" value="Ribonuclease Z/Hydroxyacylglutathione hydrolase-like"/>
    <property type="match status" value="1"/>
</dbReference>
<dbReference type="SUPFAM" id="SSF56281">
    <property type="entry name" value="Metallo-hydrolase/oxidoreductase"/>
    <property type="match status" value="1"/>
</dbReference>
<feature type="domain" description="Metallo-beta-lactamase" evidence="6">
    <location>
        <begin position="33"/>
        <end position="243"/>
    </location>
</feature>
<dbReference type="InterPro" id="IPR051013">
    <property type="entry name" value="MBL_superfamily_lactonases"/>
</dbReference>
<dbReference type="InterPro" id="IPR036866">
    <property type="entry name" value="RibonucZ/Hydroxyglut_hydro"/>
</dbReference>
<dbReference type="CDD" id="cd07729">
    <property type="entry name" value="AHL_lactonase_MBL-fold"/>
    <property type="match status" value="1"/>
</dbReference>
<evidence type="ECO:0000256" key="1">
    <source>
        <dbReference type="ARBA" id="ARBA00001947"/>
    </source>
</evidence>
<comment type="cofactor">
    <cofactor evidence="1">
        <name>Zn(2+)</name>
        <dbReference type="ChEBI" id="CHEBI:29105"/>
    </cofactor>
</comment>
<keyword evidence="5" id="KW-0862">Zinc</keyword>
<dbReference type="PANTHER" id="PTHR42978:SF2">
    <property type="entry name" value="102 KBASES UNSTABLE REGION: FROM 1 TO 119443"/>
    <property type="match status" value="1"/>
</dbReference>
<dbReference type="Proteomes" id="UP001500752">
    <property type="component" value="Unassembled WGS sequence"/>
</dbReference>